<feature type="transmembrane region" description="Helical" evidence="9">
    <location>
        <begin position="21"/>
        <end position="45"/>
    </location>
</feature>
<proteinExistence type="predicted"/>
<keyword evidence="9" id="KW-1133">Transmembrane helix</keyword>
<dbReference type="CDD" id="cd00075">
    <property type="entry name" value="HATPase"/>
    <property type="match status" value="1"/>
</dbReference>
<dbReference type="PANTHER" id="PTHR43711">
    <property type="entry name" value="TWO-COMPONENT HISTIDINE KINASE"/>
    <property type="match status" value="1"/>
</dbReference>
<feature type="domain" description="HAMP" evidence="13">
    <location>
        <begin position="336"/>
        <end position="389"/>
    </location>
</feature>
<dbReference type="RefSeq" id="WP_045056044.1">
    <property type="nucleotide sequence ID" value="NZ_CAWMDP010000012.1"/>
</dbReference>
<evidence type="ECO:0000256" key="7">
    <source>
        <dbReference type="ARBA" id="ARBA00023012"/>
    </source>
</evidence>
<dbReference type="SUPFAM" id="SSF55785">
    <property type="entry name" value="PYP-like sensor domain (PAS domain)"/>
    <property type="match status" value="1"/>
</dbReference>
<dbReference type="CDD" id="cd00130">
    <property type="entry name" value="PAS"/>
    <property type="match status" value="1"/>
</dbReference>
<evidence type="ECO:0000259" key="11">
    <source>
        <dbReference type="PROSITE" id="PS50112"/>
    </source>
</evidence>
<dbReference type="InterPro" id="IPR003594">
    <property type="entry name" value="HATPase_dom"/>
</dbReference>
<dbReference type="Pfam" id="PF00512">
    <property type="entry name" value="HisKA"/>
    <property type="match status" value="1"/>
</dbReference>
<dbReference type="SMART" id="SM00387">
    <property type="entry name" value="HATPase_c"/>
    <property type="match status" value="1"/>
</dbReference>
<dbReference type="PATRIC" id="fig|1618023.3.peg.967"/>
<evidence type="ECO:0000259" key="12">
    <source>
        <dbReference type="PROSITE" id="PS50113"/>
    </source>
</evidence>
<dbReference type="Gene3D" id="6.10.340.10">
    <property type="match status" value="1"/>
</dbReference>
<dbReference type="NCBIfam" id="TIGR00229">
    <property type="entry name" value="sensory_box"/>
    <property type="match status" value="1"/>
</dbReference>
<dbReference type="GO" id="GO:0000155">
    <property type="term" value="F:phosphorelay sensor kinase activity"/>
    <property type="evidence" value="ECO:0007669"/>
    <property type="project" value="InterPro"/>
</dbReference>
<dbReference type="EMBL" id="JYON01000022">
    <property type="protein sequence ID" value="KJH70479.1"/>
    <property type="molecule type" value="Genomic_DNA"/>
</dbReference>
<dbReference type="GO" id="GO:0016020">
    <property type="term" value="C:membrane"/>
    <property type="evidence" value="ECO:0007669"/>
    <property type="project" value="UniProtKB-SubCell"/>
</dbReference>
<feature type="domain" description="PAS" evidence="11">
    <location>
        <begin position="415"/>
        <end position="477"/>
    </location>
</feature>
<evidence type="ECO:0000256" key="2">
    <source>
        <dbReference type="ARBA" id="ARBA00004370"/>
    </source>
</evidence>
<dbReference type="SUPFAM" id="SSF55874">
    <property type="entry name" value="ATPase domain of HSP90 chaperone/DNA topoisomerase II/histidine kinase"/>
    <property type="match status" value="1"/>
</dbReference>
<evidence type="ECO:0000259" key="10">
    <source>
        <dbReference type="PROSITE" id="PS50109"/>
    </source>
</evidence>
<dbReference type="InterPro" id="IPR050736">
    <property type="entry name" value="Sensor_HK_Regulatory"/>
</dbReference>
<evidence type="ECO:0000313" key="14">
    <source>
        <dbReference type="EMBL" id="KJH70479.1"/>
    </source>
</evidence>
<evidence type="ECO:0000256" key="4">
    <source>
        <dbReference type="ARBA" id="ARBA00022553"/>
    </source>
</evidence>
<dbReference type="InterPro" id="IPR013655">
    <property type="entry name" value="PAS_fold_3"/>
</dbReference>
<dbReference type="PRINTS" id="PR00344">
    <property type="entry name" value="BCTRLSENSOR"/>
</dbReference>
<dbReference type="InterPro" id="IPR005467">
    <property type="entry name" value="His_kinase_dom"/>
</dbReference>
<dbReference type="SMART" id="SM00304">
    <property type="entry name" value="HAMP"/>
    <property type="match status" value="1"/>
</dbReference>
<keyword evidence="4" id="KW-0597">Phosphoprotein</keyword>
<feature type="domain" description="PAC" evidence="12">
    <location>
        <begin position="489"/>
        <end position="541"/>
    </location>
</feature>
<dbReference type="SMART" id="SM00086">
    <property type="entry name" value="PAC"/>
    <property type="match status" value="1"/>
</dbReference>
<dbReference type="Gene3D" id="3.30.450.20">
    <property type="entry name" value="PAS domain"/>
    <property type="match status" value="2"/>
</dbReference>
<evidence type="ECO:0000256" key="9">
    <source>
        <dbReference type="SAM" id="Phobius"/>
    </source>
</evidence>
<dbReference type="CDD" id="cd06225">
    <property type="entry name" value="HAMP"/>
    <property type="match status" value="1"/>
</dbReference>
<dbReference type="InterPro" id="IPR001610">
    <property type="entry name" value="PAC"/>
</dbReference>
<dbReference type="EC" id="2.7.13.3" evidence="3"/>
<dbReference type="Proteomes" id="UP000032452">
    <property type="component" value="Unassembled WGS sequence"/>
</dbReference>
<dbReference type="PROSITE" id="PS50885">
    <property type="entry name" value="HAMP"/>
    <property type="match status" value="1"/>
</dbReference>
<evidence type="ECO:0000256" key="5">
    <source>
        <dbReference type="ARBA" id="ARBA00022679"/>
    </source>
</evidence>
<dbReference type="OrthoDB" id="9759607at2"/>
<dbReference type="InterPro" id="IPR036890">
    <property type="entry name" value="HATPase_C_sf"/>
</dbReference>
<dbReference type="InterPro" id="IPR003661">
    <property type="entry name" value="HisK_dim/P_dom"/>
</dbReference>
<dbReference type="SMART" id="SM00388">
    <property type="entry name" value="HisKA"/>
    <property type="match status" value="1"/>
</dbReference>
<dbReference type="InterPro" id="IPR036097">
    <property type="entry name" value="HisK_dim/P_sf"/>
</dbReference>
<dbReference type="SMART" id="SM00091">
    <property type="entry name" value="PAS"/>
    <property type="match status" value="1"/>
</dbReference>
<keyword evidence="9" id="KW-0472">Membrane</keyword>
<keyword evidence="6" id="KW-0418">Kinase</keyword>
<dbReference type="PROSITE" id="PS50112">
    <property type="entry name" value="PAS"/>
    <property type="match status" value="1"/>
</dbReference>
<dbReference type="SUPFAM" id="SSF158472">
    <property type="entry name" value="HAMP domain-like"/>
    <property type="match status" value="1"/>
</dbReference>
<comment type="catalytic activity">
    <reaction evidence="1">
        <text>ATP + protein L-histidine = ADP + protein N-phospho-L-histidine.</text>
        <dbReference type="EC" id="2.7.13.3"/>
    </reaction>
</comment>
<dbReference type="PROSITE" id="PS50113">
    <property type="entry name" value="PAC"/>
    <property type="match status" value="1"/>
</dbReference>
<keyword evidence="8" id="KW-0175">Coiled coil</keyword>
<comment type="caution">
    <text evidence="14">The sequence shown here is derived from an EMBL/GenBank/DDBJ whole genome shotgun (WGS) entry which is preliminary data.</text>
</comment>
<dbReference type="STRING" id="1618023.UH38_17840"/>
<dbReference type="Pfam" id="PF02518">
    <property type="entry name" value="HATPase_c"/>
    <property type="match status" value="1"/>
</dbReference>
<dbReference type="InterPro" id="IPR000700">
    <property type="entry name" value="PAS-assoc_C"/>
</dbReference>
<comment type="subcellular location">
    <subcellularLocation>
        <location evidence="2">Membrane</location>
    </subcellularLocation>
</comment>
<dbReference type="PROSITE" id="PS50109">
    <property type="entry name" value="HIS_KIN"/>
    <property type="match status" value="1"/>
</dbReference>
<dbReference type="InterPro" id="IPR004358">
    <property type="entry name" value="Sig_transdc_His_kin-like_C"/>
</dbReference>
<sequence length="782" mass="87605">MLRLLRCVAAHLNPRRSLKTRVGIAIGTVALVLSVLASLIVGYAASEQIKVNVGESLAELAYQMTDKLDRGMFERYRDLQILSTLNAIRTPDYAISEQRNLLEQLQNTYLDYAWIGLTDSRGIVRASTGKLLEGKSVAQRPWFIKGKTAPYVGDVHEALKLAKLLPNPSKEPLRFVDIAVPVKDLQGNYQGVLGAHLSWSWSNEVKRSLLRSLQNQYTEMFVLREDGSQLLGPQGFNAAPQADKRQASPLQLASVQAAKQGANNYKIEPWADDRKYLTGFAKSSGYRNYPGLGWLVLVRQPTDVAFAPARQLQQHIFTWNLALGGLFSVIGWVVAGRITKPMLAIAQAADRIRQGNTTIAIPVIKGQDETAKLSKSLNKLVSTLTEQENDLKLSNQQLQTKISQLQQVEESLRFSEEKFRQLAENIHEVFWIADPNINEIIYISPAYEQIWGRSCESLYADPNSWLEAVHPEDRDRVPHRQQKNTLGTYNEEFRIVQPNGSVRWLWTRTFPVRNAQGQVYRLVGITQDITARQQAEETRIALAQERELSDLKSRFISHASHEFRTPLTAIKMSAAMLEKFSDRATPEQKNRYFEQIQSAVKRLIKLLDDILLVGKAEAGKLECKPTVLDLVDFCQVLVEELQLSAGDSYNLNFVCRGCYEAYLDENLLQHILTNLLSNAIKYSPQGGNIQFDLFCNGETATFRIQDCGIGIPEADKAKLFTSFYRCSNTGKLPGTGLGLVIVKDAVELHGGTITVDSTVGVGTTFTVKLPINLINKSDRPAR</sequence>
<protein>
    <recommendedName>
        <fullName evidence="3">histidine kinase</fullName>
        <ecNumber evidence="3">2.7.13.3</ecNumber>
    </recommendedName>
</protein>
<evidence type="ECO:0000256" key="6">
    <source>
        <dbReference type="ARBA" id="ARBA00022777"/>
    </source>
</evidence>
<dbReference type="SUPFAM" id="SSF47384">
    <property type="entry name" value="Homodimeric domain of signal transducing histidine kinase"/>
    <property type="match status" value="1"/>
</dbReference>
<dbReference type="PANTHER" id="PTHR43711:SF26">
    <property type="entry name" value="SENSOR HISTIDINE KINASE RCSC"/>
    <property type="match status" value="1"/>
</dbReference>
<dbReference type="FunFam" id="3.30.565.10:FF:000006">
    <property type="entry name" value="Sensor histidine kinase WalK"/>
    <property type="match status" value="1"/>
</dbReference>
<name>A0A0D8ZPN9_9CYAN</name>
<dbReference type="Pfam" id="PF08447">
    <property type="entry name" value="PAS_3"/>
    <property type="match status" value="1"/>
</dbReference>
<evidence type="ECO:0000256" key="3">
    <source>
        <dbReference type="ARBA" id="ARBA00012438"/>
    </source>
</evidence>
<dbReference type="InterPro" id="IPR000014">
    <property type="entry name" value="PAS"/>
</dbReference>
<dbReference type="InterPro" id="IPR003660">
    <property type="entry name" value="HAMP_dom"/>
</dbReference>
<dbReference type="Gene3D" id="1.10.287.130">
    <property type="match status" value="1"/>
</dbReference>
<dbReference type="InterPro" id="IPR035965">
    <property type="entry name" value="PAS-like_dom_sf"/>
</dbReference>
<evidence type="ECO:0000256" key="8">
    <source>
        <dbReference type="SAM" id="Coils"/>
    </source>
</evidence>
<evidence type="ECO:0000259" key="13">
    <source>
        <dbReference type="PROSITE" id="PS50885"/>
    </source>
</evidence>
<keyword evidence="15" id="KW-1185">Reference proteome</keyword>
<evidence type="ECO:0000256" key="1">
    <source>
        <dbReference type="ARBA" id="ARBA00000085"/>
    </source>
</evidence>
<dbReference type="Gene3D" id="3.30.565.10">
    <property type="entry name" value="Histidine kinase-like ATPase, C-terminal domain"/>
    <property type="match status" value="1"/>
</dbReference>
<evidence type="ECO:0000313" key="15">
    <source>
        <dbReference type="Proteomes" id="UP000032452"/>
    </source>
</evidence>
<accession>A0A0D8ZPN9</accession>
<feature type="coiled-coil region" evidence="8">
    <location>
        <begin position="377"/>
        <end position="425"/>
    </location>
</feature>
<keyword evidence="9" id="KW-0812">Transmembrane</keyword>
<organism evidence="14 15">
    <name type="scientific">Aliterella atlantica CENA595</name>
    <dbReference type="NCBI Taxonomy" id="1618023"/>
    <lineage>
        <taxon>Bacteria</taxon>
        <taxon>Bacillati</taxon>
        <taxon>Cyanobacteriota</taxon>
        <taxon>Cyanophyceae</taxon>
        <taxon>Chroococcidiopsidales</taxon>
        <taxon>Aliterellaceae</taxon>
        <taxon>Aliterella</taxon>
    </lineage>
</organism>
<feature type="domain" description="Histidine kinase" evidence="10">
    <location>
        <begin position="558"/>
        <end position="773"/>
    </location>
</feature>
<keyword evidence="7" id="KW-0902">Two-component regulatory system</keyword>
<dbReference type="CDD" id="cd00082">
    <property type="entry name" value="HisKA"/>
    <property type="match status" value="1"/>
</dbReference>
<dbReference type="AlphaFoldDB" id="A0A0D8ZPN9"/>
<dbReference type="Pfam" id="PF00672">
    <property type="entry name" value="HAMP"/>
    <property type="match status" value="1"/>
</dbReference>
<keyword evidence="5" id="KW-0808">Transferase</keyword>
<gene>
    <name evidence="14" type="ORF">UH38_17840</name>
</gene>
<dbReference type="CDD" id="cd12914">
    <property type="entry name" value="PDC1_DGC_like"/>
    <property type="match status" value="1"/>
</dbReference>
<reference evidence="14 15" key="1">
    <citation type="submission" date="2015-02" db="EMBL/GenBank/DDBJ databases">
        <title>Draft genome of a novel marine cyanobacterium (Chroococcales) isolated from South Atlantic Ocean.</title>
        <authorList>
            <person name="Rigonato J."/>
            <person name="Alvarenga D.O."/>
            <person name="Branco L.H."/>
            <person name="Varani A.M."/>
            <person name="Brandini F.P."/>
            <person name="Fiore M.F."/>
        </authorList>
    </citation>
    <scope>NUCLEOTIDE SEQUENCE [LARGE SCALE GENOMIC DNA]</scope>
    <source>
        <strain evidence="14 15">CENA595</strain>
    </source>
</reference>